<protein>
    <recommendedName>
        <fullName evidence="4">Vitellogenin domain-containing protein</fullName>
    </recommendedName>
</protein>
<dbReference type="AlphaFoldDB" id="A0A9Q0N5Y7"/>
<evidence type="ECO:0008006" key="4">
    <source>
        <dbReference type="Google" id="ProtNLM"/>
    </source>
</evidence>
<organism evidence="2 3">
    <name type="scientific">Pseudolycoriella hygida</name>
    <dbReference type="NCBI Taxonomy" id="35572"/>
    <lineage>
        <taxon>Eukaryota</taxon>
        <taxon>Metazoa</taxon>
        <taxon>Ecdysozoa</taxon>
        <taxon>Arthropoda</taxon>
        <taxon>Hexapoda</taxon>
        <taxon>Insecta</taxon>
        <taxon>Pterygota</taxon>
        <taxon>Neoptera</taxon>
        <taxon>Endopterygota</taxon>
        <taxon>Diptera</taxon>
        <taxon>Nematocera</taxon>
        <taxon>Sciaroidea</taxon>
        <taxon>Sciaridae</taxon>
        <taxon>Pseudolycoriella</taxon>
    </lineage>
</organism>
<gene>
    <name evidence="2" type="ORF">Bhyg_09118</name>
</gene>
<evidence type="ECO:0000313" key="3">
    <source>
        <dbReference type="Proteomes" id="UP001151699"/>
    </source>
</evidence>
<accession>A0A9Q0N5Y7</accession>
<evidence type="ECO:0000313" key="2">
    <source>
        <dbReference type="EMBL" id="KAJ6644152.1"/>
    </source>
</evidence>
<reference evidence="2" key="1">
    <citation type="submission" date="2022-07" db="EMBL/GenBank/DDBJ databases">
        <authorList>
            <person name="Trinca V."/>
            <person name="Uliana J.V.C."/>
            <person name="Torres T.T."/>
            <person name="Ward R.J."/>
            <person name="Monesi N."/>
        </authorList>
    </citation>
    <scope>NUCLEOTIDE SEQUENCE</scope>
    <source>
        <strain evidence="2">HSMRA1968</strain>
        <tissue evidence="2">Whole embryos</tissue>
    </source>
</reference>
<evidence type="ECO:0000256" key="1">
    <source>
        <dbReference type="SAM" id="SignalP"/>
    </source>
</evidence>
<sequence length="289" mass="32779">MIFLRLRSDSFLWFLVSLGLAVAFVQFEDDKEYEFYFKSKFVLAPEELEGGQNVTATILVKKFGRDSLIFRIKDSTFVGANVHAKSRSDIEGTFGVKRNVENGAITHVISKSTRDMEILCKKMIVDMLSENLSFFESYARNYVAMKGRWQHRVKLAVGWCDADVTAAADTENNLVEVLAQSQKTDCDIDPVILQAGQLLMHGTTAQIGRTLDSSKFGMSVFFDVNTGKIVEVSKFTFINLEVVGVDIQARHNMLVEYVGERPISRELNFQPPYISYSKEHIDEYVLTHK</sequence>
<proteinExistence type="predicted"/>
<dbReference type="Proteomes" id="UP001151699">
    <property type="component" value="Chromosome B"/>
</dbReference>
<dbReference type="EMBL" id="WJQU01000002">
    <property type="protein sequence ID" value="KAJ6644152.1"/>
    <property type="molecule type" value="Genomic_DNA"/>
</dbReference>
<keyword evidence="3" id="KW-1185">Reference proteome</keyword>
<feature type="chain" id="PRO_5040395629" description="Vitellogenin domain-containing protein" evidence="1">
    <location>
        <begin position="24"/>
        <end position="289"/>
    </location>
</feature>
<feature type="signal peptide" evidence="1">
    <location>
        <begin position="1"/>
        <end position="23"/>
    </location>
</feature>
<keyword evidence="1" id="KW-0732">Signal</keyword>
<name>A0A9Q0N5Y7_9DIPT</name>
<comment type="caution">
    <text evidence="2">The sequence shown here is derived from an EMBL/GenBank/DDBJ whole genome shotgun (WGS) entry which is preliminary data.</text>
</comment>